<proteinExistence type="predicted"/>
<evidence type="ECO:0000256" key="1">
    <source>
        <dbReference type="SAM" id="MobiDB-lite"/>
    </source>
</evidence>
<comment type="caution">
    <text evidence="3">The sequence shown here is derived from an EMBL/GenBank/DDBJ whole genome shotgun (WGS) entry which is preliminary data.</text>
</comment>
<organism evidence="3 4">
    <name type="scientific">Goodfellowiella coeruleoviolacea</name>
    <dbReference type="NCBI Taxonomy" id="334858"/>
    <lineage>
        <taxon>Bacteria</taxon>
        <taxon>Bacillati</taxon>
        <taxon>Actinomycetota</taxon>
        <taxon>Actinomycetes</taxon>
        <taxon>Pseudonocardiales</taxon>
        <taxon>Pseudonocardiaceae</taxon>
        <taxon>Goodfellowiella</taxon>
    </lineage>
</organism>
<dbReference type="AlphaFoldDB" id="A0AAE3KJ00"/>
<dbReference type="GO" id="GO:0016301">
    <property type="term" value="F:kinase activity"/>
    <property type="evidence" value="ECO:0007669"/>
    <property type="project" value="UniProtKB-KW"/>
</dbReference>
<evidence type="ECO:0000313" key="3">
    <source>
        <dbReference type="EMBL" id="MCP2169040.1"/>
    </source>
</evidence>
<keyword evidence="3" id="KW-0418">Kinase</keyword>
<dbReference type="PANTHER" id="PTHR21310">
    <property type="entry name" value="AMINOGLYCOSIDE PHOSPHOTRANSFERASE-RELATED-RELATED"/>
    <property type="match status" value="1"/>
</dbReference>
<reference evidence="3" key="1">
    <citation type="submission" date="2022-06" db="EMBL/GenBank/DDBJ databases">
        <title>Genomic Encyclopedia of Archaeal and Bacterial Type Strains, Phase II (KMG-II): from individual species to whole genera.</title>
        <authorList>
            <person name="Goeker M."/>
        </authorList>
    </citation>
    <scope>NUCLEOTIDE SEQUENCE</scope>
    <source>
        <strain evidence="3">DSM 43935</strain>
    </source>
</reference>
<feature type="region of interest" description="Disordered" evidence="1">
    <location>
        <begin position="1"/>
        <end position="35"/>
    </location>
</feature>
<dbReference type="RefSeq" id="WP_253777410.1">
    <property type="nucleotide sequence ID" value="NZ_JAMTCK010000016.1"/>
</dbReference>
<dbReference type="SUPFAM" id="SSF56112">
    <property type="entry name" value="Protein kinase-like (PK-like)"/>
    <property type="match status" value="1"/>
</dbReference>
<dbReference type="InterPro" id="IPR011009">
    <property type="entry name" value="Kinase-like_dom_sf"/>
</dbReference>
<feature type="domain" description="Aminoglycoside phosphotransferase" evidence="2">
    <location>
        <begin position="79"/>
        <end position="280"/>
    </location>
</feature>
<dbReference type="PANTHER" id="PTHR21310:SF40">
    <property type="entry name" value="AMINOGLYCOSIDE PHOSPHOTRANSFERASE DOMAIN-CONTAINING PROTEIN-RELATED"/>
    <property type="match status" value="1"/>
</dbReference>
<name>A0AAE3KJ00_9PSEU</name>
<dbReference type="Proteomes" id="UP001206128">
    <property type="component" value="Unassembled WGS sequence"/>
</dbReference>
<dbReference type="InterPro" id="IPR002575">
    <property type="entry name" value="Aminoglycoside_PTrfase"/>
</dbReference>
<evidence type="ECO:0000259" key="2">
    <source>
        <dbReference type="Pfam" id="PF01636"/>
    </source>
</evidence>
<accession>A0AAE3KJ00</accession>
<keyword evidence="4" id="KW-1185">Reference proteome</keyword>
<protein>
    <submittedName>
        <fullName evidence="3">Kinase, aminoglycoside phosphotransferase (APT) family</fullName>
    </submittedName>
</protein>
<sequence>MTAVPTADPPGQQHVGTAGARHGASVSGRGGAREPAVAPGRFTLDKLHAALARICAGAGLDHRGATLLRFTNNAVFQLASHPVVVRIVGSVALRHRVRKVVRVANWLAEHDVPAVRLLPGVAQPVRAGEHLATLWLTVPSGHRRADGRDLAVLLRRLHRLPPPDGLPPWQPLDDVRRRLADAEELAAEDREFLERRCAEIETQLAELRFPLPPAVVHGDAHVGNVILGRHGPVLCDFDSTCLGPPEWDLTALPVGVARLGHPSQWYRQLVAEYGFDVTGWSGYPVLRQVRELKLTTSVLPILRSNPAVRDELHRRLADFRAGNTSSTWSPYR</sequence>
<dbReference type="InterPro" id="IPR051678">
    <property type="entry name" value="AGP_Transferase"/>
</dbReference>
<dbReference type="EMBL" id="JAMTCK010000016">
    <property type="protein sequence ID" value="MCP2169040.1"/>
    <property type="molecule type" value="Genomic_DNA"/>
</dbReference>
<dbReference type="Gene3D" id="3.90.1200.10">
    <property type="match status" value="1"/>
</dbReference>
<dbReference type="Pfam" id="PF01636">
    <property type="entry name" value="APH"/>
    <property type="match status" value="1"/>
</dbReference>
<evidence type="ECO:0000313" key="4">
    <source>
        <dbReference type="Proteomes" id="UP001206128"/>
    </source>
</evidence>
<gene>
    <name evidence="3" type="ORF">LX83_005920</name>
</gene>
<keyword evidence="3" id="KW-0808">Transferase</keyword>